<keyword evidence="1" id="KW-0443">Lipid metabolism</keyword>
<evidence type="ECO:0000313" key="3">
    <source>
        <dbReference type="EMBL" id="AAW59585.1"/>
    </source>
</evidence>
<dbReference type="GO" id="GO:0046475">
    <property type="term" value="P:glycerophospholipid catabolic process"/>
    <property type="evidence" value="ECO:0007669"/>
    <property type="project" value="TreeGrafter"/>
</dbReference>
<keyword evidence="4" id="KW-1185">Reference proteome</keyword>
<dbReference type="PANTHER" id="PTHR10728">
    <property type="entry name" value="CYTOSOLIC PHOSPHOLIPASE A2"/>
    <property type="match status" value="1"/>
</dbReference>
<dbReference type="RefSeq" id="WP_011251404.1">
    <property type="nucleotide sequence ID" value="NC_006672.1"/>
</dbReference>
<protein>
    <recommendedName>
        <fullName evidence="2">PNPLA domain-containing protein</fullName>
    </recommendedName>
</protein>
<name>Q5HY18_GLUOX</name>
<keyword evidence="3" id="KW-0614">Plasmid</keyword>
<dbReference type="Proteomes" id="UP000006375">
    <property type="component" value="Plasmid pGOX1"/>
</dbReference>
<dbReference type="PANTHER" id="PTHR10728:SF40">
    <property type="entry name" value="PATATIN FAMILY PROTEIN"/>
    <property type="match status" value="1"/>
</dbReference>
<dbReference type="eggNOG" id="COG1752">
    <property type="taxonomic scope" value="Bacteria"/>
</dbReference>
<dbReference type="KEGG" id="gox:GOX2519"/>
<organism evidence="3 4">
    <name type="scientific">Gluconobacter oxydans (strain 621H)</name>
    <name type="common">Gluconobacter suboxydans</name>
    <dbReference type="NCBI Taxonomy" id="290633"/>
    <lineage>
        <taxon>Bacteria</taxon>
        <taxon>Pseudomonadati</taxon>
        <taxon>Pseudomonadota</taxon>
        <taxon>Alphaproteobacteria</taxon>
        <taxon>Acetobacterales</taxon>
        <taxon>Acetobacteraceae</taxon>
        <taxon>Gluconobacter</taxon>
    </lineage>
</organism>
<evidence type="ECO:0000313" key="4">
    <source>
        <dbReference type="Proteomes" id="UP000006375"/>
    </source>
</evidence>
<dbReference type="AlphaFoldDB" id="Q5HY18"/>
<feature type="domain" description="PNPLA" evidence="2">
    <location>
        <begin position="13"/>
        <end position="235"/>
    </location>
</feature>
<gene>
    <name evidence="3" type="ordered locus">GOX2519</name>
</gene>
<geneLocation type="plasmid" evidence="3 4">
    <name>pGOX1</name>
</geneLocation>
<dbReference type="GO" id="GO:0005829">
    <property type="term" value="C:cytosol"/>
    <property type="evidence" value="ECO:0007669"/>
    <property type="project" value="TreeGrafter"/>
</dbReference>
<dbReference type="HOGENOM" id="CLU_046839_0_0_5"/>
<dbReference type="InterPro" id="IPR016035">
    <property type="entry name" value="Acyl_Trfase/lysoPLipase"/>
</dbReference>
<dbReference type="GO" id="GO:0004623">
    <property type="term" value="F:phospholipase A2 activity"/>
    <property type="evidence" value="ECO:0007669"/>
    <property type="project" value="TreeGrafter"/>
</dbReference>
<dbReference type="Pfam" id="PF01734">
    <property type="entry name" value="Patatin"/>
    <property type="match status" value="1"/>
</dbReference>
<proteinExistence type="predicted"/>
<dbReference type="EMBL" id="CP000004">
    <property type="protein sequence ID" value="AAW59585.1"/>
    <property type="molecule type" value="Genomic_DNA"/>
</dbReference>
<evidence type="ECO:0000256" key="1">
    <source>
        <dbReference type="ARBA" id="ARBA00023098"/>
    </source>
</evidence>
<sequence>MTKDNQTGERIALALSGGGVRAAVFHLGVLRFLAEQGQLENVAEISTVSGGSLIIGAIFSHAGLVWPSSAQFLNETYPALRAKLTSTDLFSLAALGWKGIVKENFRILFRRAKILPTLLSSQWGIYGSLKDLPDKPEWHINATCYETGKNWRFSKKMMGDWRFGRHFNPDVPIANAIAASAAVPYVIGALKFNLPEHGWWKTDPATKKPLEKIVPPLRTLRLWDGGAYENMGLEPIYKPKRGLLACDFLICSDASGPLCMPKSFSILGTLQGKLNSPRLFDISSDQIRALRSRMLMGSIERQEVTGVLVRMGTSMRQFGADLKTLRECLTDEQGGIALNYPTNLTRISEKNFDLIARHGHELCQTTINSYGTSSFLKNSNSN</sequence>
<evidence type="ECO:0000259" key="2">
    <source>
        <dbReference type="Pfam" id="PF01734"/>
    </source>
</evidence>
<dbReference type="InterPro" id="IPR002641">
    <property type="entry name" value="PNPLA_dom"/>
</dbReference>
<accession>Q5HY18</accession>
<dbReference type="SUPFAM" id="SSF52151">
    <property type="entry name" value="FabD/lysophospholipase-like"/>
    <property type="match status" value="1"/>
</dbReference>
<dbReference type="Gene3D" id="3.40.1090.10">
    <property type="entry name" value="Cytosolic phospholipase A2 catalytic domain"/>
    <property type="match status" value="2"/>
</dbReference>
<reference evidence="3 4" key="1">
    <citation type="journal article" date="2005" name="Nat. Biotechnol.">
        <title>Complete genome sequence of the acetic acid bacterium Gluconobacter oxydans.</title>
        <authorList>
            <person name="Prust C."/>
            <person name="Hoffmeister M."/>
            <person name="Liesegang H."/>
            <person name="Wiezer A."/>
            <person name="Fricke W.F."/>
            <person name="Ehrenreich A."/>
            <person name="Gottschalk G."/>
            <person name="Deppenmeier U."/>
        </authorList>
    </citation>
    <scope>NUCLEOTIDE SEQUENCE [LARGE SCALE GENOMIC DNA]</scope>
    <source>
        <strain evidence="4">621H</strain>
        <plasmid evidence="4">Plasmid pGOX1</plasmid>
    </source>
</reference>